<evidence type="ECO:0000256" key="6">
    <source>
        <dbReference type="ARBA" id="ARBA00022692"/>
    </source>
</evidence>
<dbReference type="CDD" id="cd00082">
    <property type="entry name" value="HisKA"/>
    <property type="match status" value="1"/>
</dbReference>
<dbReference type="EMBL" id="BACI01000038">
    <property type="protein sequence ID" value="GAA11652.1"/>
    <property type="molecule type" value="Genomic_DNA"/>
</dbReference>
<keyword evidence="4" id="KW-0597">Phosphoprotein</keyword>
<dbReference type="SMART" id="SM00388">
    <property type="entry name" value="HisKA"/>
    <property type="match status" value="1"/>
</dbReference>
<dbReference type="Gene3D" id="6.10.340.10">
    <property type="match status" value="1"/>
</dbReference>
<evidence type="ECO:0000256" key="5">
    <source>
        <dbReference type="ARBA" id="ARBA00022679"/>
    </source>
</evidence>
<dbReference type="SUPFAM" id="SSF158472">
    <property type="entry name" value="HAMP domain-like"/>
    <property type="match status" value="1"/>
</dbReference>
<dbReference type="GO" id="GO:0000155">
    <property type="term" value="F:phosphorelay sensor kinase activity"/>
    <property type="evidence" value="ECO:0007669"/>
    <property type="project" value="InterPro"/>
</dbReference>
<evidence type="ECO:0000259" key="13">
    <source>
        <dbReference type="PROSITE" id="PS50109"/>
    </source>
</evidence>
<dbReference type="Gene3D" id="1.10.287.130">
    <property type="match status" value="1"/>
</dbReference>
<dbReference type="InterPro" id="IPR036890">
    <property type="entry name" value="HATPase_C_sf"/>
</dbReference>
<dbReference type="PANTHER" id="PTHR45436:SF5">
    <property type="entry name" value="SENSOR HISTIDINE KINASE TRCS"/>
    <property type="match status" value="1"/>
</dbReference>
<keyword evidence="6 12" id="KW-0812">Transmembrane</keyword>
<dbReference type="InterPro" id="IPR003594">
    <property type="entry name" value="HATPase_dom"/>
</dbReference>
<evidence type="ECO:0000256" key="1">
    <source>
        <dbReference type="ARBA" id="ARBA00000085"/>
    </source>
</evidence>
<evidence type="ECO:0000256" key="7">
    <source>
        <dbReference type="ARBA" id="ARBA00022777"/>
    </source>
</evidence>
<dbReference type="SUPFAM" id="SSF47384">
    <property type="entry name" value="Homodimeric domain of signal transducing histidine kinase"/>
    <property type="match status" value="1"/>
</dbReference>
<protein>
    <recommendedName>
        <fullName evidence="3">histidine kinase</fullName>
        <ecNumber evidence="3">2.7.13.3</ecNumber>
    </recommendedName>
</protein>
<dbReference type="PRINTS" id="PR00344">
    <property type="entry name" value="BCTRLSENSOR"/>
</dbReference>
<comment type="catalytic activity">
    <reaction evidence="1">
        <text>ATP + protein L-histidine = ADP + protein N-phospho-L-histidine.</text>
        <dbReference type="EC" id="2.7.13.3"/>
    </reaction>
</comment>
<evidence type="ECO:0000256" key="12">
    <source>
        <dbReference type="SAM" id="Phobius"/>
    </source>
</evidence>
<dbReference type="InterPro" id="IPR005467">
    <property type="entry name" value="His_kinase_dom"/>
</dbReference>
<keyword evidence="5" id="KW-0808">Transferase</keyword>
<evidence type="ECO:0000313" key="15">
    <source>
        <dbReference type="EMBL" id="GAA11652.1"/>
    </source>
</evidence>
<dbReference type="InterPro" id="IPR003661">
    <property type="entry name" value="HisK_dim/P_dom"/>
</dbReference>
<dbReference type="InterPro" id="IPR036097">
    <property type="entry name" value="HisK_dim/P_sf"/>
</dbReference>
<feature type="transmembrane region" description="Helical" evidence="12">
    <location>
        <begin position="43"/>
        <end position="66"/>
    </location>
</feature>
<dbReference type="Gene3D" id="3.30.565.10">
    <property type="entry name" value="Histidine kinase-like ATPase, C-terminal domain"/>
    <property type="match status" value="1"/>
</dbReference>
<dbReference type="SUPFAM" id="SSF55874">
    <property type="entry name" value="ATPase domain of HSP90 chaperone/DNA topoisomerase II/histidine kinase"/>
    <property type="match status" value="1"/>
</dbReference>
<keyword evidence="7 15" id="KW-0418">Kinase</keyword>
<feature type="region of interest" description="Disordered" evidence="11">
    <location>
        <begin position="502"/>
        <end position="523"/>
    </location>
</feature>
<keyword evidence="8 12" id="KW-1133">Transmembrane helix</keyword>
<evidence type="ECO:0000256" key="11">
    <source>
        <dbReference type="SAM" id="MobiDB-lite"/>
    </source>
</evidence>
<keyword evidence="10 12" id="KW-0472">Membrane</keyword>
<dbReference type="GO" id="GO:0005886">
    <property type="term" value="C:plasma membrane"/>
    <property type="evidence" value="ECO:0007669"/>
    <property type="project" value="UniProtKB-SubCell"/>
</dbReference>
<dbReference type="SMART" id="SM00387">
    <property type="entry name" value="HATPase_c"/>
    <property type="match status" value="1"/>
</dbReference>
<evidence type="ECO:0000256" key="2">
    <source>
        <dbReference type="ARBA" id="ARBA00004236"/>
    </source>
</evidence>
<accession>F9VSR3</accession>
<dbReference type="InterPro" id="IPR003660">
    <property type="entry name" value="HAMP_dom"/>
</dbReference>
<feature type="domain" description="Histidine kinase" evidence="13">
    <location>
        <begin position="270"/>
        <end position="486"/>
    </location>
</feature>
<dbReference type="CDD" id="cd06225">
    <property type="entry name" value="HAMP"/>
    <property type="match status" value="1"/>
</dbReference>
<dbReference type="AlphaFoldDB" id="F9VSR3"/>
<dbReference type="Pfam" id="PF00512">
    <property type="entry name" value="HisKA"/>
    <property type="match status" value="1"/>
</dbReference>
<dbReference type="SMART" id="SM00304">
    <property type="entry name" value="HAMP"/>
    <property type="match status" value="1"/>
</dbReference>
<dbReference type="eggNOG" id="COG2205">
    <property type="taxonomic scope" value="Bacteria"/>
</dbReference>
<dbReference type="PROSITE" id="PS50885">
    <property type="entry name" value="HAMP"/>
    <property type="match status" value="1"/>
</dbReference>
<gene>
    <name evidence="15" type="primary">mprB</name>
    <name evidence="15" type="ORF">GOALK_038_00030</name>
</gene>
<dbReference type="InterPro" id="IPR050428">
    <property type="entry name" value="TCS_sensor_his_kinase"/>
</dbReference>
<comment type="subcellular location">
    <subcellularLocation>
        <location evidence="2">Cell membrane</location>
    </subcellularLocation>
</comment>
<feature type="domain" description="HAMP" evidence="14">
    <location>
        <begin position="210"/>
        <end position="262"/>
    </location>
</feature>
<evidence type="ECO:0000256" key="4">
    <source>
        <dbReference type="ARBA" id="ARBA00022553"/>
    </source>
</evidence>
<sequence>MRDHLTRMLAGGPGSSGEKGASGEKEMRAPMPLTRAVSLRSRVTILSATVVLVSVSLMAAAAYFVVYRAMYNEVDQQLESRADGMAALARAGVLRNQPEQLVAGTVFSTNISVALVTPSGQTYLIGQVPFEDPEREIVRSPSVPGTNPLSLRTTRNQRVLTRKLDDGNTLVLAQSLIQTDRVLKRLAWVLLVVGCGGVALAALAGTTVGRAGLRPVARLNRAVERVARTNDLTPIPVTGNDELAKLTASFNAMLRALAESRDRQARLVADAGHELRTPLTSLRTNLELLIAASRPGAPAVPEQDMVDLRADVMAQIEELSTLVGDLVDLAREDAPEVVYEEVDLAEIIEQALERVRRRRNDIEFELDLSPWYIFGEQHGLSRAVLNVLDNAAKWSPPGTSVAVGLTQTGMSTAQLTVADAGPGIPEEDRGLVFERFYRSTQSRSMPGSGLGLAIVRQVVERHGGTVVADTSPRGGALIRMTLPPGNSRGTISASDSSIRVKRRASAGHDGRRPHHRQLCGYPV</sequence>
<dbReference type="InterPro" id="IPR004358">
    <property type="entry name" value="Sig_transdc_His_kin-like_C"/>
</dbReference>
<feature type="transmembrane region" description="Helical" evidence="12">
    <location>
        <begin position="186"/>
        <end position="205"/>
    </location>
</feature>
<name>F9VSR3_9ACTN</name>
<dbReference type="EC" id="2.7.13.3" evidence="3"/>
<evidence type="ECO:0000313" key="16">
    <source>
        <dbReference type="Proteomes" id="UP000003558"/>
    </source>
</evidence>
<comment type="caution">
    <text evidence="15">The sequence shown here is derived from an EMBL/GenBank/DDBJ whole genome shotgun (WGS) entry which is preliminary data.</text>
</comment>
<dbReference type="Pfam" id="PF00672">
    <property type="entry name" value="HAMP"/>
    <property type="match status" value="1"/>
</dbReference>
<dbReference type="Pfam" id="PF02518">
    <property type="entry name" value="HATPase_c"/>
    <property type="match status" value="1"/>
</dbReference>
<dbReference type="PANTHER" id="PTHR45436">
    <property type="entry name" value="SENSOR HISTIDINE KINASE YKOH"/>
    <property type="match status" value="1"/>
</dbReference>
<feature type="compositionally biased region" description="Basic residues" evidence="11">
    <location>
        <begin position="502"/>
        <end position="517"/>
    </location>
</feature>
<evidence type="ECO:0000256" key="9">
    <source>
        <dbReference type="ARBA" id="ARBA00023012"/>
    </source>
</evidence>
<dbReference type="PROSITE" id="PS50109">
    <property type="entry name" value="HIS_KIN"/>
    <property type="match status" value="1"/>
</dbReference>
<dbReference type="Proteomes" id="UP000003558">
    <property type="component" value="Unassembled WGS sequence"/>
</dbReference>
<keyword evidence="9" id="KW-0902">Two-component regulatory system</keyword>
<evidence type="ECO:0000259" key="14">
    <source>
        <dbReference type="PROSITE" id="PS50885"/>
    </source>
</evidence>
<proteinExistence type="predicted"/>
<dbReference type="CDD" id="cd00075">
    <property type="entry name" value="HATPase"/>
    <property type="match status" value="1"/>
</dbReference>
<organism evidence="15 16">
    <name type="scientific">Gordonia alkanivorans NBRC 16433</name>
    <dbReference type="NCBI Taxonomy" id="1027371"/>
    <lineage>
        <taxon>Bacteria</taxon>
        <taxon>Bacillati</taxon>
        <taxon>Actinomycetota</taxon>
        <taxon>Actinomycetes</taxon>
        <taxon>Mycobacteriales</taxon>
        <taxon>Gordoniaceae</taxon>
        <taxon>Gordonia</taxon>
    </lineage>
</organism>
<evidence type="ECO:0000256" key="3">
    <source>
        <dbReference type="ARBA" id="ARBA00012438"/>
    </source>
</evidence>
<evidence type="ECO:0000256" key="8">
    <source>
        <dbReference type="ARBA" id="ARBA00022989"/>
    </source>
</evidence>
<dbReference type="STRING" id="1027371.GOALK_038_00030"/>
<reference evidence="15 16" key="1">
    <citation type="submission" date="2011-05" db="EMBL/GenBank/DDBJ databases">
        <title>Whole genome shotgun sequence of Gordonia alkanivorans NBRC 16433.</title>
        <authorList>
            <person name="Hosoyama A."/>
            <person name="Nakamura S."/>
            <person name="Takarada H."/>
            <person name="Tsuchikane K."/>
            <person name="Yamazaki S."/>
            <person name="Fujita N."/>
        </authorList>
    </citation>
    <scope>NUCLEOTIDE SEQUENCE [LARGE SCALE GENOMIC DNA]</scope>
    <source>
        <strain evidence="15 16">NBRC 16433</strain>
    </source>
</reference>
<evidence type="ECO:0000256" key="10">
    <source>
        <dbReference type="ARBA" id="ARBA00023136"/>
    </source>
</evidence>
<feature type="region of interest" description="Disordered" evidence="11">
    <location>
        <begin position="1"/>
        <end position="27"/>
    </location>
</feature>